<dbReference type="CDD" id="cd07557">
    <property type="entry name" value="trimeric_dUTPase"/>
    <property type="match status" value="1"/>
</dbReference>
<evidence type="ECO:0000256" key="3">
    <source>
        <dbReference type="ARBA" id="ARBA00012379"/>
    </source>
</evidence>
<proteinExistence type="inferred from homology"/>
<dbReference type="InterPro" id="IPR036157">
    <property type="entry name" value="dUTPase-like_sf"/>
</dbReference>
<reference evidence="7" key="1">
    <citation type="submission" date="2018-11" db="EMBL/GenBank/DDBJ databases">
        <title>A distinct lineage of giant viruses engineers rhodopsin photosystems in predatory marine eukaryotes.</title>
        <authorList>
            <person name="Needham D.M."/>
            <person name="Yoshizawa S."/>
            <person name="Hosaka T."/>
            <person name="Poirier C."/>
            <person name="Choi C.-J."/>
            <person name="Hehenberger E."/>
            <person name="Irwin N.A.T."/>
            <person name="Wilken S."/>
            <person name="Yung C.-M."/>
            <person name="Bachy C."/>
            <person name="Kurihara R."/>
            <person name="Nakajima Y."/>
            <person name="Kojima K."/>
            <person name="Kimura-Someya T."/>
            <person name="Leonard G."/>
            <person name="Malmstrom R.R."/>
            <person name="Mende D."/>
            <person name="Olson D.K."/>
            <person name="Sudo Y."/>
            <person name="Sudek S."/>
            <person name="Richards T.A."/>
            <person name="DeLong E.F."/>
            <person name="Keeling P.J."/>
            <person name="Santoro A.E."/>
            <person name="Shirouzu M."/>
            <person name="Iwasaki W."/>
            <person name="Worden A.Z."/>
        </authorList>
    </citation>
    <scope>NUCLEOTIDE SEQUENCE</scope>
</reference>
<dbReference type="InterPro" id="IPR008181">
    <property type="entry name" value="dUTPase"/>
</dbReference>
<dbReference type="InterPro" id="IPR033704">
    <property type="entry name" value="dUTPase_trimeric"/>
</dbReference>
<accession>A0A5B8IIW0</accession>
<dbReference type="Pfam" id="PF00692">
    <property type="entry name" value="dUTPase"/>
    <property type="match status" value="1"/>
</dbReference>
<sequence>MHLLIKTTELAKPYYINHSNYHEGDAGLDVFTLKDVIVPAGKMVKVDTGVSCEALTDDKKKGLSFYMYPRSSIVKTPLRLANSVGIIDRDYRGNLIGCFDNISSEDYTIKAGSRLLQICGPTLDPITFELVDELSETIRGTGGFGSTGK</sequence>
<dbReference type="EC" id="3.6.1.23" evidence="3"/>
<dbReference type="SUPFAM" id="SSF51283">
    <property type="entry name" value="dUTPase-like"/>
    <property type="match status" value="1"/>
</dbReference>
<evidence type="ECO:0000313" key="7">
    <source>
        <dbReference type="EMBL" id="QDY52242.1"/>
    </source>
</evidence>
<dbReference type="PANTHER" id="PTHR11241">
    <property type="entry name" value="DEOXYURIDINE 5'-TRIPHOSPHATE NUCLEOTIDOHYDROLASE"/>
    <property type="match status" value="1"/>
</dbReference>
<comment type="function">
    <text evidence="1">This enzyme is involved in nucleotide metabolism: it produces dUMP, the immediate precursor of thymidine nucleotides and it decreases the intracellular concentration of dUTP so that uracil cannot be incorporated into DNA.</text>
</comment>
<name>A0A5B8IIW0_9VIRU</name>
<gene>
    <name evidence="7" type="ORF">5_39</name>
</gene>
<dbReference type="Gene3D" id="2.70.40.10">
    <property type="match status" value="1"/>
</dbReference>
<evidence type="ECO:0000256" key="2">
    <source>
        <dbReference type="ARBA" id="ARBA00006581"/>
    </source>
</evidence>
<dbReference type="GO" id="GO:0000287">
    <property type="term" value="F:magnesium ion binding"/>
    <property type="evidence" value="ECO:0007669"/>
    <property type="project" value="InterPro"/>
</dbReference>
<dbReference type="InterPro" id="IPR029054">
    <property type="entry name" value="dUTPase-like"/>
</dbReference>
<evidence type="ECO:0000256" key="4">
    <source>
        <dbReference type="ARBA" id="ARBA00022801"/>
    </source>
</evidence>
<dbReference type="GO" id="GO:0006226">
    <property type="term" value="P:dUMP biosynthetic process"/>
    <property type="evidence" value="ECO:0007669"/>
    <property type="project" value="InterPro"/>
</dbReference>
<evidence type="ECO:0000256" key="1">
    <source>
        <dbReference type="ARBA" id="ARBA00003495"/>
    </source>
</evidence>
<evidence type="ECO:0000256" key="5">
    <source>
        <dbReference type="ARBA" id="ARBA00023080"/>
    </source>
</evidence>
<keyword evidence="4" id="KW-0378">Hydrolase</keyword>
<keyword evidence="5" id="KW-0546">Nucleotide metabolism</keyword>
<dbReference type="PANTHER" id="PTHR11241:SF0">
    <property type="entry name" value="DEOXYURIDINE 5'-TRIPHOSPHATE NUCLEOTIDOHYDROLASE"/>
    <property type="match status" value="1"/>
</dbReference>
<dbReference type="GO" id="GO:0046081">
    <property type="term" value="P:dUTP catabolic process"/>
    <property type="evidence" value="ECO:0007669"/>
    <property type="project" value="InterPro"/>
</dbReference>
<dbReference type="GO" id="GO:0004170">
    <property type="term" value="F:dUTP diphosphatase activity"/>
    <property type="evidence" value="ECO:0007669"/>
    <property type="project" value="UniProtKB-EC"/>
</dbReference>
<comment type="similarity">
    <text evidence="2">Belongs to the dUTPase family.</text>
</comment>
<feature type="domain" description="dUTPase-like" evidence="6">
    <location>
        <begin position="22"/>
        <end position="148"/>
    </location>
</feature>
<evidence type="ECO:0000259" key="6">
    <source>
        <dbReference type="Pfam" id="PF00692"/>
    </source>
</evidence>
<protein>
    <recommendedName>
        <fullName evidence="3">dUTP diphosphatase</fullName>
        <ecNumber evidence="3">3.6.1.23</ecNumber>
    </recommendedName>
</protein>
<organism evidence="7">
    <name type="scientific">Mimiviridae sp. ChoanoV1</name>
    <dbReference type="NCBI Taxonomy" id="2596887"/>
    <lineage>
        <taxon>Viruses</taxon>
        <taxon>Varidnaviria</taxon>
        <taxon>Bamfordvirae</taxon>
        <taxon>Nucleocytoviricota</taxon>
        <taxon>Megaviricetes</taxon>
        <taxon>Imitervirales</taxon>
        <taxon>Schizomimiviridae</taxon>
    </lineage>
</organism>
<dbReference type="EMBL" id="MK250089">
    <property type="protein sequence ID" value="QDY52242.1"/>
    <property type="molecule type" value="Genomic_DNA"/>
</dbReference>